<dbReference type="Gene3D" id="1.25.40.20">
    <property type="entry name" value="Ankyrin repeat-containing domain"/>
    <property type="match status" value="1"/>
</dbReference>
<proteinExistence type="predicted"/>
<organism evidence="1">
    <name type="scientific">Klosneuvirus KNV1</name>
    <dbReference type="NCBI Taxonomy" id="1977640"/>
    <lineage>
        <taxon>Viruses</taxon>
        <taxon>Varidnaviria</taxon>
        <taxon>Bamfordvirae</taxon>
        <taxon>Nucleocytoviricota</taxon>
        <taxon>Megaviricetes</taxon>
        <taxon>Imitervirales</taxon>
        <taxon>Mimiviridae</taxon>
        <taxon>Klosneuvirinae</taxon>
        <taxon>Klosneuvirus</taxon>
    </lineage>
</organism>
<evidence type="ECO:0000313" key="1">
    <source>
        <dbReference type="EMBL" id="ARF12448.1"/>
    </source>
</evidence>
<protein>
    <recommendedName>
        <fullName evidence="2">Ankyrin repeat protein</fullName>
    </recommendedName>
</protein>
<reference evidence="1" key="1">
    <citation type="journal article" date="2017" name="Science">
        <title>Giant viruses with an expanded complement of translation system components.</title>
        <authorList>
            <person name="Schulz F."/>
            <person name="Yutin N."/>
            <person name="Ivanova N.N."/>
            <person name="Ortega D.R."/>
            <person name="Lee T.K."/>
            <person name="Vierheilig J."/>
            <person name="Daims H."/>
            <person name="Horn M."/>
            <person name="Wagner M."/>
            <person name="Jensen G.J."/>
            <person name="Kyrpides N.C."/>
            <person name="Koonin E.V."/>
            <person name="Woyke T."/>
        </authorList>
    </citation>
    <scope>NUCLEOTIDE SEQUENCE</scope>
    <source>
        <strain evidence="1">KNV1</strain>
    </source>
</reference>
<gene>
    <name evidence="1" type="ORF">Klosneuvirus_6_10</name>
</gene>
<dbReference type="SUPFAM" id="SSF48403">
    <property type="entry name" value="Ankyrin repeat"/>
    <property type="match status" value="1"/>
</dbReference>
<dbReference type="InterPro" id="IPR036770">
    <property type="entry name" value="Ankyrin_rpt-contain_sf"/>
</dbReference>
<sequence>MAKEPNIDEFVSLISSPKTNKIYRDPIVLDNGDIEELEEYLGTGEKNQYHNIIRLKTFINTFLEEYPEYKPKQYISNPIFKTTHKINQQIINKIISSQNLQNLKQYTHFELLLFTSGQLESICINANEDILIYFVDNIIGNIHELIQGRSWRLVNYVCNKCSGTIKNAFVRYFIEKYGGMQYYCEDDNWYPLHQIVHFSKNSDLVKFCIDKHLEAGLDLYCENNDGSTILKFIFEKSNSDVINYTLSKIDKTSQEFKEHLNSLCDILNNNGQLNDNERENIMNKLVTTV</sequence>
<name>A0A1V0SLF2_9VIRU</name>
<evidence type="ECO:0008006" key="2">
    <source>
        <dbReference type="Google" id="ProtNLM"/>
    </source>
</evidence>
<accession>A0A1V0SLF2</accession>
<dbReference type="EMBL" id="KY684113">
    <property type="protein sequence ID" value="ARF12448.1"/>
    <property type="molecule type" value="Genomic_DNA"/>
</dbReference>